<evidence type="ECO:0000313" key="3">
    <source>
        <dbReference type="Proteomes" id="UP000249829"/>
    </source>
</evidence>
<gene>
    <name evidence="2" type="ORF">BO99DRAFT_433403</name>
</gene>
<organism evidence="2 3">
    <name type="scientific">Aspergillus violaceofuscus (strain CBS 115571)</name>
    <dbReference type="NCBI Taxonomy" id="1450538"/>
    <lineage>
        <taxon>Eukaryota</taxon>
        <taxon>Fungi</taxon>
        <taxon>Dikarya</taxon>
        <taxon>Ascomycota</taxon>
        <taxon>Pezizomycotina</taxon>
        <taxon>Eurotiomycetes</taxon>
        <taxon>Eurotiomycetidae</taxon>
        <taxon>Eurotiales</taxon>
        <taxon>Aspergillaceae</taxon>
        <taxon>Aspergillus</taxon>
    </lineage>
</organism>
<feature type="repeat" description="WD" evidence="1">
    <location>
        <begin position="87"/>
        <end position="121"/>
    </location>
</feature>
<dbReference type="PROSITE" id="PS50082">
    <property type="entry name" value="WD_REPEATS_2"/>
    <property type="match status" value="1"/>
</dbReference>
<dbReference type="AlphaFoldDB" id="A0A2V5HBY5"/>
<keyword evidence="3" id="KW-1185">Reference proteome</keyword>
<sequence>MILDLLQSFVEISQDPAINAFLHDARRFILSNSKLADLAPLQIYSSGLIFIPKSSIIRNRVSADISSWIRGTPMFEESWGPGISLLIRSMMLSPDGRRVAFELDDNTIRVWDAKDAQFERTFVGTHAAWASRTALIHVYESEWLCVNGEKILWLPPQQRAAALAYKKGTLVIVHGSGKFSMISCLI</sequence>
<evidence type="ECO:0000256" key="1">
    <source>
        <dbReference type="PROSITE-ProRule" id="PRU00221"/>
    </source>
</evidence>
<dbReference type="SUPFAM" id="SSF101908">
    <property type="entry name" value="Putative isomerase YbhE"/>
    <property type="match status" value="1"/>
</dbReference>
<reference evidence="2 3" key="1">
    <citation type="submission" date="2018-02" db="EMBL/GenBank/DDBJ databases">
        <title>The genomes of Aspergillus section Nigri reveals drivers in fungal speciation.</title>
        <authorList>
            <consortium name="DOE Joint Genome Institute"/>
            <person name="Vesth T.C."/>
            <person name="Nybo J."/>
            <person name="Theobald S."/>
            <person name="Brandl J."/>
            <person name="Frisvad J.C."/>
            <person name="Nielsen K.F."/>
            <person name="Lyhne E.K."/>
            <person name="Kogle M.E."/>
            <person name="Kuo A."/>
            <person name="Riley R."/>
            <person name="Clum A."/>
            <person name="Nolan M."/>
            <person name="Lipzen A."/>
            <person name="Salamov A."/>
            <person name="Henrissat B."/>
            <person name="Wiebenga A."/>
            <person name="De vries R.P."/>
            <person name="Grigoriev I.V."/>
            <person name="Mortensen U.H."/>
            <person name="Andersen M.R."/>
            <person name="Baker S.E."/>
        </authorList>
    </citation>
    <scope>NUCLEOTIDE SEQUENCE [LARGE SCALE GENOMIC DNA]</scope>
    <source>
        <strain evidence="2 3">CBS 115571</strain>
    </source>
</reference>
<keyword evidence="1" id="KW-0853">WD repeat</keyword>
<proteinExistence type="predicted"/>
<dbReference type="Gene3D" id="2.130.10.10">
    <property type="entry name" value="YVTN repeat-like/Quinoprotein amine dehydrogenase"/>
    <property type="match status" value="1"/>
</dbReference>
<protein>
    <submittedName>
        <fullName evidence="2">Uncharacterized protein</fullName>
    </submittedName>
</protein>
<dbReference type="STRING" id="1450538.A0A2V5HBY5"/>
<dbReference type="InterPro" id="IPR001680">
    <property type="entry name" value="WD40_rpt"/>
</dbReference>
<evidence type="ECO:0000313" key="2">
    <source>
        <dbReference type="EMBL" id="PYI18673.1"/>
    </source>
</evidence>
<name>A0A2V5HBY5_ASPV1</name>
<accession>A0A2V5HBY5</accession>
<dbReference type="Proteomes" id="UP000249829">
    <property type="component" value="Unassembled WGS sequence"/>
</dbReference>
<dbReference type="EMBL" id="KZ825142">
    <property type="protein sequence ID" value="PYI18673.1"/>
    <property type="molecule type" value="Genomic_DNA"/>
</dbReference>
<dbReference type="InterPro" id="IPR015943">
    <property type="entry name" value="WD40/YVTN_repeat-like_dom_sf"/>
</dbReference>